<dbReference type="GO" id="GO:0030145">
    <property type="term" value="F:manganese ion binding"/>
    <property type="evidence" value="ECO:0007669"/>
    <property type="project" value="InterPro"/>
</dbReference>
<dbReference type="EMBL" id="SDPN01000001">
    <property type="protein sequence ID" value="RXZ73301.1"/>
    <property type="molecule type" value="Genomic_DNA"/>
</dbReference>
<dbReference type="CDD" id="cd01087">
    <property type="entry name" value="Prolidase"/>
    <property type="match status" value="1"/>
</dbReference>
<dbReference type="Proteomes" id="UP000293865">
    <property type="component" value="Unassembled WGS sequence"/>
</dbReference>
<dbReference type="InterPro" id="IPR000994">
    <property type="entry name" value="Pept_M24"/>
</dbReference>
<gene>
    <name evidence="9" type="ORF">ESP51_00965</name>
</gene>
<keyword evidence="5" id="KW-0479">Metal-binding</keyword>
<keyword evidence="6" id="KW-0378">Hydrolase</keyword>
<comment type="cofactor">
    <cofactor evidence="2">
        <name>Mn(2+)</name>
        <dbReference type="ChEBI" id="CHEBI:29035"/>
    </cofactor>
</comment>
<dbReference type="InterPro" id="IPR036005">
    <property type="entry name" value="Creatinase/aminopeptidase-like"/>
</dbReference>
<dbReference type="Gene3D" id="3.40.350.10">
    <property type="entry name" value="Creatinase/prolidase N-terminal domain"/>
    <property type="match status" value="1"/>
</dbReference>
<evidence type="ECO:0000256" key="3">
    <source>
        <dbReference type="ARBA" id="ARBA00008766"/>
    </source>
</evidence>
<evidence type="ECO:0000313" key="9">
    <source>
        <dbReference type="EMBL" id="RXZ73301.1"/>
    </source>
</evidence>
<dbReference type="SUPFAM" id="SSF55920">
    <property type="entry name" value="Creatinase/aminopeptidase"/>
    <property type="match status" value="1"/>
</dbReference>
<dbReference type="InterPro" id="IPR052433">
    <property type="entry name" value="X-Pro_dipept-like"/>
</dbReference>
<keyword evidence="9" id="KW-0645">Protease</keyword>
<dbReference type="PANTHER" id="PTHR43226:SF4">
    <property type="entry name" value="XAA-PRO AMINOPEPTIDASE 3"/>
    <property type="match status" value="1"/>
</dbReference>
<dbReference type="RefSeq" id="WP_129519003.1">
    <property type="nucleotide sequence ID" value="NZ_SDPN01000001.1"/>
</dbReference>
<sequence length="473" mass="50818">MRPQPFASRDPRTQPLPDTEEFRRYLASGWGPVDRRAEVIAGAGPAARRHRETIGEQFPGRTIVVTAGRSHVRSNDTEFGFRPDSDFVWLTSCQAEGAVLIMTPVGGRHEATLFIPEPVAAGDEAFYADPLRGELWIGPAAGLAEWTTALEVDVRSLEALGDALDALPADALGAGAPEPRVIDRVAPAADLAVALSAAKLVKDDWEIAQLRSAVDATVAGFRAVAAEFPAAIEFGGERWLQATFERHARTFGNGVGYSTVVGSGPHAPTLHWTRCDGPVLPGHVVLIDAGVEARSLYTADVTRSLPVDGTFTPAQREVHDLVERAHRAAMAEVGPGKSFLDMRSTAYESIATALHELGILRVSVDEAMSPRGQQHRRYLPSGTGHHLGLDVHDCAKIGEERYLAEPLRPGAVLTVEPGLYFQANDLTVPPELRGIGIRIEDDLLVTATGHEVLTAALPIDAKGIEAWLRESPA</sequence>
<proteinExistence type="inferred from homology"/>
<name>A0A4Q2LA01_9MICO</name>
<comment type="caution">
    <text evidence="9">The sequence shown here is derived from an EMBL/GenBank/DDBJ whole genome shotgun (WGS) entry which is preliminary data.</text>
</comment>
<evidence type="ECO:0000256" key="7">
    <source>
        <dbReference type="ARBA" id="ARBA00023211"/>
    </source>
</evidence>
<evidence type="ECO:0000313" key="10">
    <source>
        <dbReference type="Proteomes" id="UP000293865"/>
    </source>
</evidence>
<feature type="domain" description="Aminopeptidase P N-terminal" evidence="8">
    <location>
        <begin position="40"/>
        <end position="190"/>
    </location>
</feature>
<keyword evidence="7" id="KW-0464">Manganese</keyword>
<dbReference type="Pfam" id="PF00557">
    <property type="entry name" value="Peptidase_M24"/>
    <property type="match status" value="1"/>
</dbReference>
<dbReference type="PANTHER" id="PTHR43226">
    <property type="entry name" value="XAA-PRO AMINOPEPTIDASE 3"/>
    <property type="match status" value="1"/>
</dbReference>
<evidence type="ECO:0000256" key="1">
    <source>
        <dbReference type="ARBA" id="ARBA00001424"/>
    </source>
</evidence>
<reference evidence="9 10" key="1">
    <citation type="submission" date="2019-01" db="EMBL/GenBank/DDBJ databases">
        <title>Agromyces.</title>
        <authorList>
            <person name="Li J."/>
        </authorList>
    </citation>
    <scope>NUCLEOTIDE SEQUENCE [LARGE SCALE GENOMIC DNA]</scope>
    <source>
        <strain evidence="9 10">DSM 15934</strain>
    </source>
</reference>
<evidence type="ECO:0000256" key="6">
    <source>
        <dbReference type="ARBA" id="ARBA00022801"/>
    </source>
</evidence>
<evidence type="ECO:0000259" key="8">
    <source>
        <dbReference type="SMART" id="SM01011"/>
    </source>
</evidence>
<dbReference type="OrthoDB" id="9806388at2"/>
<evidence type="ECO:0000256" key="5">
    <source>
        <dbReference type="ARBA" id="ARBA00022723"/>
    </source>
</evidence>
<keyword evidence="9" id="KW-0031">Aminopeptidase</keyword>
<protein>
    <recommendedName>
        <fullName evidence="4">Xaa-Pro aminopeptidase</fullName>
        <ecNumber evidence="4">3.4.11.9</ecNumber>
    </recommendedName>
</protein>
<dbReference type="GO" id="GO:0006508">
    <property type="term" value="P:proteolysis"/>
    <property type="evidence" value="ECO:0007669"/>
    <property type="project" value="TreeGrafter"/>
</dbReference>
<dbReference type="Gene3D" id="3.90.230.10">
    <property type="entry name" value="Creatinase/methionine aminopeptidase superfamily"/>
    <property type="match status" value="1"/>
</dbReference>
<dbReference type="GO" id="GO:0005829">
    <property type="term" value="C:cytosol"/>
    <property type="evidence" value="ECO:0007669"/>
    <property type="project" value="TreeGrafter"/>
</dbReference>
<keyword evidence="10" id="KW-1185">Reference proteome</keyword>
<organism evidence="9 10">
    <name type="scientific">Agromyces albus</name>
    <dbReference type="NCBI Taxonomy" id="205332"/>
    <lineage>
        <taxon>Bacteria</taxon>
        <taxon>Bacillati</taxon>
        <taxon>Actinomycetota</taxon>
        <taxon>Actinomycetes</taxon>
        <taxon>Micrococcales</taxon>
        <taxon>Microbacteriaceae</taxon>
        <taxon>Agromyces</taxon>
    </lineage>
</organism>
<dbReference type="InterPro" id="IPR007865">
    <property type="entry name" value="Aminopep_P_N"/>
</dbReference>
<evidence type="ECO:0000256" key="4">
    <source>
        <dbReference type="ARBA" id="ARBA00012574"/>
    </source>
</evidence>
<accession>A0A4Q2LA01</accession>
<dbReference type="InterPro" id="IPR029149">
    <property type="entry name" value="Creatin/AminoP/Spt16_N"/>
</dbReference>
<dbReference type="SMART" id="SM01011">
    <property type="entry name" value="AMP_N"/>
    <property type="match status" value="1"/>
</dbReference>
<evidence type="ECO:0000256" key="2">
    <source>
        <dbReference type="ARBA" id="ARBA00001936"/>
    </source>
</evidence>
<comment type="catalytic activity">
    <reaction evidence="1">
        <text>Release of any N-terminal amino acid, including proline, that is linked to proline, even from a dipeptide or tripeptide.</text>
        <dbReference type="EC" id="3.4.11.9"/>
    </reaction>
</comment>
<dbReference type="SUPFAM" id="SSF53092">
    <property type="entry name" value="Creatinase/prolidase N-terminal domain"/>
    <property type="match status" value="1"/>
</dbReference>
<dbReference type="EC" id="3.4.11.9" evidence="4"/>
<comment type="similarity">
    <text evidence="3">Belongs to the peptidase M24B family.</text>
</comment>
<dbReference type="GO" id="GO:0070006">
    <property type="term" value="F:metalloaminopeptidase activity"/>
    <property type="evidence" value="ECO:0007669"/>
    <property type="project" value="InterPro"/>
</dbReference>
<dbReference type="AlphaFoldDB" id="A0A4Q2LA01"/>
<dbReference type="Pfam" id="PF05195">
    <property type="entry name" value="AMP_N"/>
    <property type="match status" value="1"/>
</dbReference>